<dbReference type="GO" id="GO:0005886">
    <property type="term" value="C:plasma membrane"/>
    <property type="evidence" value="ECO:0007669"/>
    <property type="project" value="UniProtKB-SubCell"/>
</dbReference>
<name>A0A2T4J6F3_9RHOB</name>
<dbReference type="PANTHER" id="PTHR30558">
    <property type="entry name" value="EXBD MEMBRANE COMPONENT OF PMF-DRIVEN MACROMOLECULE IMPORT SYSTEM"/>
    <property type="match status" value="1"/>
</dbReference>
<dbReference type="EMBL" id="PZKF01000077">
    <property type="protein sequence ID" value="PTE13486.1"/>
    <property type="molecule type" value="Genomic_DNA"/>
</dbReference>
<keyword evidence="3" id="KW-1003">Cell membrane</keyword>
<comment type="subcellular location">
    <subcellularLocation>
        <location evidence="1">Cell membrane</location>
        <topology evidence="1">Single-pass membrane protein</topology>
    </subcellularLocation>
    <subcellularLocation>
        <location evidence="7">Cell membrane</location>
        <topology evidence="7">Single-pass type II membrane protein</topology>
    </subcellularLocation>
</comment>
<dbReference type="AlphaFoldDB" id="A0A2T4J6F3"/>
<evidence type="ECO:0000256" key="5">
    <source>
        <dbReference type="ARBA" id="ARBA00022989"/>
    </source>
</evidence>
<reference evidence="8 9" key="1">
    <citation type="submission" date="2018-03" db="EMBL/GenBank/DDBJ databases">
        <title>Rhodobacter veldkampii.</title>
        <authorList>
            <person name="Meyer T.E."/>
            <person name="Miller S."/>
            <person name="Lodha T."/>
            <person name="Gandham S."/>
            <person name="Chintalapati S."/>
            <person name="Chintalapati V.R."/>
        </authorList>
    </citation>
    <scope>NUCLEOTIDE SEQUENCE [LARGE SCALE GENOMIC DNA]</scope>
    <source>
        <strain evidence="8 9">DSM 11550</strain>
    </source>
</reference>
<dbReference type="PANTHER" id="PTHR30558:SF3">
    <property type="entry name" value="BIOPOLYMER TRANSPORT PROTEIN EXBD-RELATED"/>
    <property type="match status" value="1"/>
</dbReference>
<comment type="caution">
    <text evidence="8">The sequence shown here is derived from an EMBL/GenBank/DDBJ whole genome shotgun (WGS) entry which is preliminary data.</text>
</comment>
<keyword evidence="4 7" id="KW-0812">Transmembrane</keyword>
<dbReference type="Proteomes" id="UP000241899">
    <property type="component" value="Unassembled WGS sequence"/>
</dbReference>
<dbReference type="GO" id="GO:0015031">
    <property type="term" value="P:protein transport"/>
    <property type="evidence" value="ECO:0007669"/>
    <property type="project" value="UniProtKB-KW"/>
</dbReference>
<keyword evidence="9" id="KW-1185">Reference proteome</keyword>
<evidence type="ECO:0000313" key="8">
    <source>
        <dbReference type="EMBL" id="PTE13486.1"/>
    </source>
</evidence>
<keyword evidence="7" id="KW-0653">Protein transport</keyword>
<dbReference type="Pfam" id="PF02472">
    <property type="entry name" value="ExbD"/>
    <property type="match status" value="1"/>
</dbReference>
<evidence type="ECO:0000256" key="7">
    <source>
        <dbReference type="RuleBase" id="RU003879"/>
    </source>
</evidence>
<evidence type="ECO:0000256" key="3">
    <source>
        <dbReference type="ARBA" id="ARBA00022475"/>
    </source>
</evidence>
<organism evidence="8 9">
    <name type="scientific">Phaeovulum veldkampii DSM 11550</name>
    <dbReference type="NCBI Taxonomy" id="1185920"/>
    <lineage>
        <taxon>Bacteria</taxon>
        <taxon>Pseudomonadati</taxon>
        <taxon>Pseudomonadota</taxon>
        <taxon>Alphaproteobacteria</taxon>
        <taxon>Rhodobacterales</taxon>
        <taxon>Paracoccaceae</taxon>
        <taxon>Phaeovulum</taxon>
    </lineage>
</organism>
<protein>
    <submittedName>
        <fullName evidence="8">Biopolymer transporter ExbD</fullName>
    </submittedName>
</protein>
<evidence type="ECO:0000313" key="9">
    <source>
        <dbReference type="Proteomes" id="UP000241899"/>
    </source>
</evidence>
<keyword evidence="7" id="KW-0813">Transport</keyword>
<keyword evidence="5" id="KW-1133">Transmembrane helix</keyword>
<evidence type="ECO:0000256" key="4">
    <source>
        <dbReference type="ARBA" id="ARBA00022692"/>
    </source>
</evidence>
<dbReference type="RefSeq" id="WP_107326233.1">
    <property type="nucleotide sequence ID" value="NZ_NHSP01000018.1"/>
</dbReference>
<dbReference type="GO" id="GO:0022857">
    <property type="term" value="F:transmembrane transporter activity"/>
    <property type="evidence" value="ECO:0007669"/>
    <property type="project" value="InterPro"/>
</dbReference>
<evidence type="ECO:0000256" key="6">
    <source>
        <dbReference type="ARBA" id="ARBA00023136"/>
    </source>
</evidence>
<keyword evidence="6" id="KW-0472">Membrane</keyword>
<dbReference type="InterPro" id="IPR003400">
    <property type="entry name" value="ExbD"/>
</dbReference>
<dbReference type="OrthoDB" id="8479787at2"/>
<evidence type="ECO:0000256" key="2">
    <source>
        <dbReference type="ARBA" id="ARBA00005811"/>
    </source>
</evidence>
<sequence>MDFSDPPRRRAAENLLPMINVVFLLLIFFLISAQLAPPEPFPVTLPEAEAEIEADGTLSLHLNAAGALGFRDQTGEVAALAALAAARVEFCAAQDCAATPPRLLLRADQGAPAARLAALLPALARLGFAEVHLVTVRP</sequence>
<gene>
    <name evidence="8" type="ORF">C5F46_15585</name>
</gene>
<comment type="similarity">
    <text evidence="2 7">Belongs to the ExbD/TolR family.</text>
</comment>
<accession>A0A2T4J6F3</accession>
<evidence type="ECO:0000256" key="1">
    <source>
        <dbReference type="ARBA" id="ARBA00004162"/>
    </source>
</evidence>
<proteinExistence type="inferred from homology"/>